<feature type="transmembrane region" description="Helical" evidence="5">
    <location>
        <begin position="269"/>
        <end position="288"/>
    </location>
</feature>
<keyword evidence="2 5" id="KW-0812">Transmembrane</keyword>
<evidence type="ECO:0000259" key="6">
    <source>
        <dbReference type="Pfam" id="PF14378"/>
    </source>
</evidence>
<evidence type="ECO:0000256" key="3">
    <source>
        <dbReference type="ARBA" id="ARBA00022989"/>
    </source>
</evidence>
<gene>
    <name evidence="7" type="ORF">UFOPK3001_00677</name>
</gene>
<feature type="domain" description="Inositolphosphotransferase Aur1/Ipt1" evidence="6">
    <location>
        <begin position="105"/>
        <end position="303"/>
    </location>
</feature>
<organism evidence="7">
    <name type="scientific">freshwater metagenome</name>
    <dbReference type="NCBI Taxonomy" id="449393"/>
    <lineage>
        <taxon>unclassified sequences</taxon>
        <taxon>metagenomes</taxon>
        <taxon>ecological metagenomes</taxon>
    </lineage>
</organism>
<dbReference type="InterPro" id="IPR026841">
    <property type="entry name" value="Aur1/Ipt1"/>
</dbReference>
<evidence type="ECO:0000256" key="5">
    <source>
        <dbReference type="SAM" id="Phobius"/>
    </source>
</evidence>
<dbReference type="GO" id="GO:0016020">
    <property type="term" value="C:membrane"/>
    <property type="evidence" value="ECO:0007669"/>
    <property type="project" value="UniProtKB-SubCell"/>
</dbReference>
<protein>
    <submittedName>
        <fullName evidence="7">Unannotated protein</fullName>
    </submittedName>
</protein>
<evidence type="ECO:0000313" key="7">
    <source>
        <dbReference type="EMBL" id="CAB4796623.1"/>
    </source>
</evidence>
<feature type="transmembrane region" description="Helical" evidence="5">
    <location>
        <begin position="168"/>
        <end position="186"/>
    </location>
</feature>
<keyword evidence="3 5" id="KW-1133">Transmembrane helix</keyword>
<feature type="transmembrane region" description="Helical" evidence="5">
    <location>
        <begin position="64"/>
        <end position="82"/>
    </location>
</feature>
<reference evidence="7" key="1">
    <citation type="submission" date="2020-05" db="EMBL/GenBank/DDBJ databases">
        <authorList>
            <person name="Chiriac C."/>
            <person name="Salcher M."/>
            <person name="Ghai R."/>
            <person name="Kavagutti S V."/>
        </authorList>
    </citation>
    <scope>NUCLEOTIDE SEQUENCE</scope>
</reference>
<dbReference type="CDD" id="cd03386">
    <property type="entry name" value="PAP2_Aur1_like"/>
    <property type="match status" value="1"/>
</dbReference>
<evidence type="ECO:0000256" key="2">
    <source>
        <dbReference type="ARBA" id="ARBA00022692"/>
    </source>
</evidence>
<dbReference type="AlphaFoldDB" id="A0A6J6XLF4"/>
<feature type="transmembrane region" description="Helical" evidence="5">
    <location>
        <begin position="132"/>
        <end position="156"/>
    </location>
</feature>
<dbReference type="InterPro" id="IPR052185">
    <property type="entry name" value="IPC_Synthase-Related"/>
</dbReference>
<dbReference type="PANTHER" id="PTHR31310">
    <property type="match status" value="1"/>
</dbReference>
<comment type="subcellular location">
    <subcellularLocation>
        <location evidence="1">Membrane</location>
        <topology evidence="1">Multi-pass membrane protein</topology>
    </subcellularLocation>
</comment>
<name>A0A6J6XLF4_9ZZZZ</name>
<dbReference type="PANTHER" id="PTHR31310:SF7">
    <property type="entry name" value="PA-PHOSPHATASE RELATED-FAMILY PROTEIN DDB_G0268928"/>
    <property type="match status" value="1"/>
</dbReference>
<accession>A0A6J6XLF4</accession>
<feature type="transmembrane region" description="Helical" evidence="5">
    <location>
        <begin position="294"/>
        <end position="311"/>
    </location>
</feature>
<evidence type="ECO:0000256" key="1">
    <source>
        <dbReference type="ARBA" id="ARBA00004141"/>
    </source>
</evidence>
<keyword evidence="4 5" id="KW-0472">Membrane</keyword>
<dbReference type="EMBL" id="CAFAAJ010000032">
    <property type="protein sequence ID" value="CAB4796623.1"/>
    <property type="molecule type" value="Genomic_DNA"/>
</dbReference>
<dbReference type="Gene3D" id="1.20.144.10">
    <property type="entry name" value="Phosphatidic acid phosphatase type 2/haloperoxidase"/>
    <property type="match status" value="1"/>
</dbReference>
<sequence length="324" mass="36830">MGQRGWQGGTCIDVSCHSQTVVRALRPHPEPACSARGPLERVLWSLVVAEVEELSPTKAAPRLFWWKEVLLIGAFYMIYTFSRNRFGSARLGDSKPTQAFDNARSLIRFEQALGLYHERAIQQFFLSSRWFIWLWNVFYGTFHFIVTIGLFVWMYLRARPMFTKWRNAILATTALALVGFSLFPVMPPRLLDNTSRYGGAAIEAERNIDPFGFHDTLVEVGGLWSFSSGTMSKLSNQYAAMPSLHCAWATWCALVGWRLTRRRWARALLVIYPFLTLFCIVVTGNHYWIDGLGGLATLGIGFAIGHYFDVWNDARLARRSAPTA</sequence>
<evidence type="ECO:0000256" key="4">
    <source>
        <dbReference type="ARBA" id="ARBA00023136"/>
    </source>
</evidence>
<dbReference type="Pfam" id="PF14378">
    <property type="entry name" value="PAP2_3"/>
    <property type="match status" value="1"/>
</dbReference>
<feature type="transmembrane region" description="Helical" evidence="5">
    <location>
        <begin position="238"/>
        <end position="257"/>
    </location>
</feature>
<proteinExistence type="predicted"/>